<organism evidence="4 5">
    <name type="scientific">Streptomyces carpaticus</name>
    <dbReference type="NCBI Taxonomy" id="285558"/>
    <lineage>
        <taxon>Bacteria</taxon>
        <taxon>Bacillati</taxon>
        <taxon>Actinomycetota</taxon>
        <taxon>Actinomycetes</taxon>
        <taxon>Kitasatosporales</taxon>
        <taxon>Streptomycetaceae</taxon>
        <taxon>Streptomyces</taxon>
    </lineage>
</organism>
<dbReference type="Proteomes" id="UP001577267">
    <property type="component" value="Unassembled WGS sequence"/>
</dbReference>
<dbReference type="EC" id="5.4.99.5" evidence="4"/>
<dbReference type="RefSeq" id="WP_375064477.1">
    <property type="nucleotide sequence ID" value="NZ_JBHGBT010000019.1"/>
</dbReference>
<name>A0ABV4ZQV0_9ACTN</name>
<sequence length="115" mass="12309">MSTTKTRTTADAVTHPATGTAADAVADPAAGATTADRIAGARRRIDELDARIVALIKERMSASDEIQQIRITDGGRRVDLAREMDILRTYGDALGREPGTRLAMTLLELCRGTGR</sequence>
<dbReference type="InterPro" id="IPR036979">
    <property type="entry name" value="CM_dom_sf"/>
</dbReference>
<accession>A0ABV4ZQV0</accession>
<evidence type="ECO:0000259" key="3">
    <source>
        <dbReference type="PROSITE" id="PS51168"/>
    </source>
</evidence>
<dbReference type="PROSITE" id="PS51168">
    <property type="entry name" value="CHORISMATE_MUT_2"/>
    <property type="match status" value="1"/>
</dbReference>
<feature type="coiled-coil region" evidence="1">
    <location>
        <begin position="38"/>
        <end position="65"/>
    </location>
</feature>
<feature type="domain" description="Chorismate mutase" evidence="3">
    <location>
        <begin position="32"/>
        <end position="115"/>
    </location>
</feature>
<dbReference type="Gene3D" id="1.20.59.10">
    <property type="entry name" value="Chorismate mutase"/>
    <property type="match status" value="1"/>
</dbReference>
<reference evidence="4 5" key="1">
    <citation type="submission" date="2024-09" db="EMBL/GenBank/DDBJ databases">
        <title>Draft genome sequence of multifaceted antimicrobials producing Streptomyces sp. strain FH1.</title>
        <authorList>
            <person name="Hassan F."/>
            <person name="Ali H."/>
            <person name="Hassan N."/>
            <person name="Nawaz A."/>
        </authorList>
    </citation>
    <scope>NUCLEOTIDE SEQUENCE [LARGE SCALE GENOMIC DNA]</scope>
    <source>
        <strain evidence="4 5">FH1</strain>
    </source>
</reference>
<dbReference type="InterPro" id="IPR036263">
    <property type="entry name" value="Chorismate_II_sf"/>
</dbReference>
<evidence type="ECO:0000256" key="1">
    <source>
        <dbReference type="SAM" id="Coils"/>
    </source>
</evidence>
<evidence type="ECO:0000313" key="5">
    <source>
        <dbReference type="Proteomes" id="UP001577267"/>
    </source>
</evidence>
<keyword evidence="5" id="KW-1185">Reference proteome</keyword>
<dbReference type="Pfam" id="PF01817">
    <property type="entry name" value="CM_2"/>
    <property type="match status" value="1"/>
</dbReference>
<dbReference type="InterPro" id="IPR002701">
    <property type="entry name" value="CM_II_prokaryot"/>
</dbReference>
<dbReference type="SMART" id="SM00830">
    <property type="entry name" value="CM_2"/>
    <property type="match status" value="1"/>
</dbReference>
<proteinExistence type="predicted"/>
<evidence type="ECO:0000256" key="2">
    <source>
        <dbReference type="SAM" id="MobiDB-lite"/>
    </source>
</evidence>
<dbReference type="EMBL" id="JBHGBT010000019">
    <property type="protein sequence ID" value="MFB4196507.1"/>
    <property type="molecule type" value="Genomic_DNA"/>
</dbReference>
<feature type="region of interest" description="Disordered" evidence="2">
    <location>
        <begin position="1"/>
        <end position="25"/>
    </location>
</feature>
<evidence type="ECO:0000313" key="4">
    <source>
        <dbReference type="EMBL" id="MFB4196507.1"/>
    </source>
</evidence>
<keyword evidence="1" id="KW-0175">Coiled coil</keyword>
<gene>
    <name evidence="4" type="ORF">ACE11A_19395</name>
</gene>
<dbReference type="NCBIfam" id="NF005894">
    <property type="entry name" value="PRK07857.1"/>
    <property type="match status" value="1"/>
</dbReference>
<protein>
    <submittedName>
        <fullName evidence="4">Chorismate mutase</fullName>
        <ecNumber evidence="4">5.4.99.5</ecNumber>
    </submittedName>
</protein>
<dbReference type="GO" id="GO:0004106">
    <property type="term" value="F:chorismate mutase activity"/>
    <property type="evidence" value="ECO:0007669"/>
    <property type="project" value="UniProtKB-EC"/>
</dbReference>
<comment type="caution">
    <text evidence="4">The sequence shown here is derived from an EMBL/GenBank/DDBJ whole genome shotgun (WGS) entry which is preliminary data.</text>
</comment>
<dbReference type="SUPFAM" id="SSF48600">
    <property type="entry name" value="Chorismate mutase II"/>
    <property type="match status" value="1"/>
</dbReference>
<keyword evidence="4" id="KW-0413">Isomerase</keyword>